<dbReference type="Proteomes" id="UP000679213">
    <property type="component" value="Chromosome I"/>
</dbReference>
<reference evidence="1 2" key="1">
    <citation type="submission" date="2020-04" db="EMBL/GenBank/DDBJ databases">
        <authorList>
            <consortium name="Genoscope - CEA"/>
            <person name="William W."/>
        </authorList>
    </citation>
    <scope>NUCLEOTIDE SEQUENCE [LARGE SCALE GENOMIC DNA]</scope>
    <source>
        <strain evidence="1 2">SG7</strain>
    </source>
</reference>
<dbReference type="EMBL" id="LR792632">
    <property type="protein sequence ID" value="CAB3288934.1"/>
    <property type="molecule type" value="Genomic_DNA"/>
</dbReference>
<keyword evidence="2" id="KW-1185">Reference proteome</keyword>
<gene>
    <name evidence="1" type="ORF">MLAUSG7_0972</name>
</gene>
<dbReference type="KEGG" id="mesg:MLAUSG7_0972"/>
<accession>A0A8D6PS84</accession>
<dbReference type="AlphaFoldDB" id="A0A8D6PS84"/>
<protein>
    <submittedName>
        <fullName evidence="1">Uncharacterized protein</fullName>
    </submittedName>
</protein>
<proteinExistence type="predicted"/>
<evidence type="ECO:0000313" key="1">
    <source>
        <dbReference type="EMBL" id="CAB3288934.1"/>
    </source>
</evidence>
<organism evidence="1 2">
    <name type="scientific">Methanocaldococcus lauensis</name>
    <dbReference type="NCBI Taxonomy" id="2546128"/>
    <lineage>
        <taxon>Archaea</taxon>
        <taxon>Methanobacteriati</taxon>
        <taxon>Methanobacteriota</taxon>
        <taxon>Methanomada group</taxon>
        <taxon>Methanococci</taxon>
        <taxon>Methanococcales</taxon>
        <taxon>Methanocaldococcaceae</taxon>
        <taxon>Methanocaldococcus</taxon>
    </lineage>
</organism>
<name>A0A8D6PS84_9EURY</name>
<sequence>MDKLYSIDAPNTKNETAVTKSLLELILPPKLHKLKVGHINAEGYCSQKYGEPE</sequence>
<evidence type="ECO:0000313" key="2">
    <source>
        <dbReference type="Proteomes" id="UP000679213"/>
    </source>
</evidence>